<dbReference type="InterPro" id="IPR027961">
    <property type="entry name" value="DUF4442"/>
</dbReference>
<evidence type="ECO:0000313" key="1">
    <source>
        <dbReference type="EMBL" id="ADK84172.1"/>
    </source>
</evidence>
<dbReference type="HOGENOM" id="CLU_112070_1_1_7"/>
<name>E1QF36_DESB2</name>
<gene>
    <name evidence="1" type="ordered locus">Deba_0801</name>
</gene>
<dbReference type="InterPro" id="IPR029069">
    <property type="entry name" value="HotDog_dom_sf"/>
</dbReference>
<accession>E1QF36</accession>
<organism evidence="1 2">
    <name type="scientific">Desulfarculus baarsii (strain ATCC 33931 / DSM 2075 / LMG 7858 / VKM B-1802 / 2st14)</name>
    <dbReference type="NCBI Taxonomy" id="644282"/>
    <lineage>
        <taxon>Bacteria</taxon>
        <taxon>Pseudomonadati</taxon>
        <taxon>Thermodesulfobacteriota</taxon>
        <taxon>Desulfarculia</taxon>
        <taxon>Desulfarculales</taxon>
        <taxon>Desulfarculaceae</taxon>
        <taxon>Desulfarculus</taxon>
    </lineage>
</organism>
<dbReference type="KEGG" id="dbr:Deba_0801"/>
<protein>
    <submittedName>
        <fullName evidence="1">Thioesterase putative</fullName>
    </submittedName>
</protein>
<dbReference type="Proteomes" id="UP000009047">
    <property type="component" value="Chromosome"/>
</dbReference>
<dbReference type="OrthoDB" id="9813158at2"/>
<dbReference type="AlphaFoldDB" id="E1QF36"/>
<dbReference type="SUPFAM" id="SSF54637">
    <property type="entry name" value="Thioesterase/thiol ester dehydrase-isomerase"/>
    <property type="match status" value="1"/>
</dbReference>
<proteinExistence type="predicted"/>
<evidence type="ECO:0000313" key="2">
    <source>
        <dbReference type="Proteomes" id="UP000009047"/>
    </source>
</evidence>
<dbReference type="RefSeq" id="WP_013257627.1">
    <property type="nucleotide sequence ID" value="NC_014365.1"/>
</dbReference>
<dbReference type="STRING" id="644282.Deba_0801"/>
<dbReference type="Gene3D" id="3.10.129.10">
    <property type="entry name" value="Hotdog Thioesterase"/>
    <property type="match status" value="1"/>
</dbReference>
<sequence length="151" mass="16453">MPNDLGPEKLRELLETTVPFVRRAGLKALELAPGRVKLLMPFAGNENHIGIMYAGALFTLAEVPGGALFLTTFDIEKYYPVVKEINIRFRRPATGDVTIEVAMAQDEIGRINAEVEAGGKSEFILEGQITDGQGQVAAIARGVYQIRKHGS</sequence>
<keyword evidence="2" id="KW-1185">Reference proteome</keyword>
<dbReference type="Pfam" id="PF14539">
    <property type="entry name" value="DUF4442"/>
    <property type="match status" value="1"/>
</dbReference>
<reference evidence="1 2" key="1">
    <citation type="journal article" date="2010" name="Stand. Genomic Sci.">
        <title>Complete genome sequence of Desulfarculus baarsii type strain (2st14).</title>
        <authorList>
            <person name="Sun H."/>
            <person name="Spring S."/>
            <person name="Lapidus A."/>
            <person name="Davenport K."/>
            <person name="Del Rio T.G."/>
            <person name="Tice H."/>
            <person name="Nolan M."/>
            <person name="Copeland A."/>
            <person name="Cheng J.F."/>
            <person name="Lucas S."/>
            <person name="Tapia R."/>
            <person name="Goodwin L."/>
            <person name="Pitluck S."/>
            <person name="Ivanova N."/>
            <person name="Pagani I."/>
            <person name="Mavromatis K."/>
            <person name="Ovchinnikova G."/>
            <person name="Pati A."/>
            <person name="Chen A."/>
            <person name="Palaniappan K."/>
            <person name="Hauser L."/>
            <person name="Chang Y.J."/>
            <person name="Jeffries C.D."/>
            <person name="Detter J.C."/>
            <person name="Han C."/>
            <person name="Rohde M."/>
            <person name="Brambilla E."/>
            <person name="Goker M."/>
            <person name="Woyke T."/>
            <person name="Bristow J."/>
            <person name="Eisen J.A."/>
            <person name="Markowitz V."/>
            <person name="Hugenholtz P."/>
            <person name="Kyrpides N.C."/>
            <person name="Klenk H.P."/>
            <person name="Land M."/>
        </authorList>
    </citation>
    <scope>NUCLEOTIDE SEQUENCE [LARGE SCALE GENOMIC DNA]</scope>
    <source>
        <strain evidence="2">ATCC 33931 / DSM 2075 / LMG 7858 / VKM B-1802 / 2st14</strain>
    </source>
</reference>
<dbReference type="eggNOG" id="COG2050">
    <property type="taxonomic scope" value="Bacteria"/>
</dbReference>
<dbReference type="EMBL" id="CP002085">
    <property type="protein sequence ID" value="ADK84172.1"/>
    <property type="molecule type" value="Genomic_DNA"/>
</dbReference>
<dbReference type="CDD" id="cd03443">
    <property type="entry name" value="PaaI_thioesterase"/>
    <property type="match status" value="1"/>
</dbReference>